<protein>
    <recommendedName>
        <fullName evidence="4">AB hydrolase-1 domain-containing protein</fullName>
    </recommendedName>
</protein>
<dbReference type="InterPro" id="IPR029058">
    <property type="entry name" value="AB_hydrolase_fold"/>
</dbReference>
<accession>A0A6H0XU84</accession>
<dbReference type="OrthoDB" id="4605274at2759"/>
<dbReference type="EMBL" id="CP051141">
    <property type="protein sequence ID" value="QIW98321.1"/>
    <property type="molecule type" value="Genomic_DNA"/>
</dbReference>
<dbReference type="AlphaFoldDB" id="A0A6H0XU84"/>
<dbReference type="PANTHER" id="PTHR37574">
    <property type="entry name" value="LIPASE B"/>
    <property type="match status" value="1"/>
</dbReference>
<gene>
    <name evidence="2" type="ORF">AMS68_003839</name>
</gene>
<evidence type="ECO:0000256" key="1">
    <source>
        <dbReference type="SAM" id="SignalP"/>
    </source>
</evidence>
<evidence type="ECO:0000313" key="3">
    <source>
        <dbReference type="Proteomes" id="UP000503462"/>
    </source>
</evidence>
<proteinExistence type="predicted"/>
<dbReference type="Proteomes" id="UP000503462">
    <property type="component" value="Chromosome 3"/>
</dbReference>
<name>A0A6H0XU84_9PEZI</name>
<feature type="chain" id="PRO_5026163121" description="AB hydrolase-1 domain-containing protein" evidence="1">
    <location>
        <begin position="16"/>
        <end position="310"/>
    </location>
</feature>
<dbReference type="SUPFAM" id="SSF53474">
    <property type="entry name" value="alpha/beta-Hydrolases"/>
    <property type="match status" value="1"/>
</dbReference>
<evidence type="ECO:0008006" key="4">
    <source>
        <dbReference type="Google" id="ProtNLM"/>
    </source>
</evidence>
<dbReference type="PANTHER" id="PTHR37574:SF1">
    <property type="entry name" value="LIPASE B"/>
    <property type="match status" value="1"/>
</dbReference>
<reference evidence="2 3" key="1">
    <citation type="journal article" date="2016" name="Sci. Rep.">
        <title>Peltaster fructicola genome reveals evolution from an invasive phytopathogen to an ectophytic parasite.</title>
        <authorList>
            <person name="Xu C."/>
            <person name="Chen H."/>
            <person name="Gleason M.L."/>
            <person name="Xu J.R."/>
            <person name="Liu H."/>
            <person name="Zhang R."/>
            <person name="Sun G."/>
        </authorList>
    </citation>
    <scope>NUCLEOTIDE SEQUENCE [LARGE SCALE GENOMIC DNA]</scope>
    <source>
        <strain evidence="2 3">LNHT1506</strain>
    </source>
</reference>
<evidence type="ECO:0000313" key="2">
    <source>
        <dbReference type="EMBL" id="QIW98321.1"/>
    </source>
</evidence>
<dbReference type="Gene3D" id="3.40.50.1820">
    <property type="entry name" value="alpha/beta hydrolase"/>
    <property type="match status" value="1"/>
</dbReference>
<dbReference type="InterPro" id="IPR053228">
    <property type="entry name" value="Stereospecific_Lipase"/>
</dbReference>
<keyword evidence="3" id="KW-1185">Reference proteome</keyword>
<organism evidence="2 3">
    <name type="scientific">Peltaster fructicola</name>
    <dbReference type="NCBI Taxonomy" id="286661"/>
    <lineage>
        <taxon>Eukaryota</taxon>
        <taxon>Fungi</taxon>
        <taxon>Dikarya</taxon>
        <taxon>Ascomycota</taxon>
        <taxon>Pezizomycotina</taxon>
        <taxon>Dothideomycetes</taxon>
        <taxon>Dothideomycetes incertae sedis</taxon>
        <taxon>Peltaster</taxon>
    </lineage>
</organism>
<sequence length="310" mass="33391">MRSLLWPLCCSLALASPVKRSVPDFTFAGDVGWTVPVSTLASSLNCPYGYPTAASPPVLLVHGTFASGNETWNQTYVPALNAAGYTACYLELPQRAGIDMQVSAEYVAYNLHYISYLSGGLQTAVVTHSQGGPDTMWAFEWWPSTWAVTRAYLPLAPDLLGVTYDAPIFHTICPAYACEPSIWQQMVGSAFENALRAHKNFKAVVPSTLVWTAFDDIVTPPNQNALLTGGTTIGVQDVCPGRFVEHIYLVDDAVAYFTVLDALNHNGTADVARVLATTPTVCEMLAAPAMEPGAVEQLRYVSDGVVEGFA</sequence>
<keyword evidence="1" id="KW-0732">Signal</keyword>
<feature type="signal peptide" evidence="1">
    <location>
        <begin position="1"/>
        <end position="15"/>
    </location>
</feature>